<evidence type="ECO:0000313" key="2">
    <source>
        <dbReference type="EMBL" id="MFC5862840.1"/>
    </source>
</evidence>
<evidence type="ECO:0000256" key="1">
    <source>
        <dbReference type="SAM" id="Phobius"/>
    </source>
</evidence>
<gene>
    <name evidence="2" type="ORF">ACFPT7_11100</name>
</gene>
<keyword evidence="1" id="KW-0812">Transmembrane</keyword>
<keyword evidence="1" id="KW-1133">Transmembrane helix</keyword>
<protein>
    <submittedName>
        <fullName evidence="2">Uncharacterized protein</fullName>
    </submittedName>
</protein>
<keyword evidence="3" id="KW-1185">Reference proteome</keyword>
<dbReference type="EMBL" id="JBHSPH010000002">
    <property type="protein sequence ID" value="MFC5862840.1"/>
    <property type="molecule type" value="Genomic_DNA"/>
</dbReference>
<name>A0ABW1EHX4_9BACT</name>
<dbReference type="RefSeq" id="WP_263336803.1">
    <property type="nucleotide sequence ID" value="NZ_JAGSYH010000003.1"/>
</dbReference>
<accession>A0ABW1EHX4</accession>
<proteinExistence type="predicted"/>
<keyword evidence="1" id="KW-0472">Membrane</keyword>
<reference evidence="3" key="1">
    <citation type="journal article" date="2019" name="Int. J. Syst. Evol. Microbiol.">
        <title>The Global Catalogue of Microorganisms (GCM) 10K type strain sequencing project: providing services to taxonomists for standard genome sequencing and annotation.</title>
        <authorList>
            <consortium name="The Broad Institute Genomics Platform"/>
            <consortium name="The Broad Institute Genome Sequencing Center for Infectious Disease"/>
            <person name="Wu L."/>
            <person name="Ma J."/>
        </authorList>
    </citation>
    <scope>NUCLEOTIDE SEQUENCE [LARGE SCALE GENOMIC DNA]</scope>
    <source>
        <strain evidence="3">JCM 4087</strain>
    </source>
</reference>
<feature type="transmembrane region" description="Helical" evidence="1">
    <location>
        <begin position="62"/>
        <end position="80"/>
    </location>
</feature>
<organism evidence="2 3">
    <name type="scientific">Acidicapsa dinghuensis</name>
    <dbReference type="NCBI Taxonomy" id="2218256"/>
    <lineage>
        <taxon>Bacteria</taxon>
        <taxon>Pseudomonadati</taxon>
        <taxon>Acidobacteriota</taxon>
        <taxon>Terriglobia</taxon>
        <taxon>Terriglobales</taxon>
        <taxon>Acidobacteriaceae</taxon>
        <taxon>Acidicapsa</taxon>
    </lineage>
</organism>
<feature type="transmembrane region" description="Helical" evidence="1">
    <location>
        <begin position="18"/>
        <end position="41"/>
    </location>
</feature>
<comment type="caution">
    <text evidence="2">The sequence shown here is derived from an EMBL/GenBank/DDBJ whole genome shotgun (WGS) entry which is preliminary data.</text>
</comment>
<sequence>MGQAVTALGTINWDPTSLAGYVACFFLGMLALSIIVLIWWAPPHKRQIDLTHLLNEVNGQASMSRFQLLLFTFVIAISVFELVMKNGALPDIPEGVLTLLGISATTYAVGKGISYSQPQTLEPDPTPEDVIRAEQAAATAQSHAAAAQQAAAAAGQAATTARVAQATTVGAAVASQVSAAVAKDAAVDANVAKDVSVAAATIADASTNPTGGSNASGE</sequence>
<evidence type="ECO:0000313" key="3">
    <source>
        <dbReference type="Proteomes" id="UP001596091"/>
    </source>
</evidence>
<dbReference type="Proteomes" id="UP001596091">
    <property type="component" value="Unassembled WGS sequence"/>
</dbReference>